<dbReference type="GO" id="GO:0004143">
    <property type="term" value="F:ATP-dependent diacylglycerol kinase activity"/>
    <property type="evidence" value="ECO:0007669"/>
    <property type="project" value="InterPro"/>
</dbReference>
<dbReference type="Proteomes" id="UP000288805">
    <property type="component" value="Unassembled WGS sequence"/>
</dbReference>
<dbReference type="PANTHER" id="PTHR11255:SF29">
    <property type="entry name" value="DIACYLGLYCEROL KINASE"/>
    <property type="match status" value="1"/>
</dbReference>
<dbReference type="SUPFAM" id="SSF111331">
    <property type="entry name" value="NAD kinase/diacylglycerol kinase-like"/>
    <property type="match status" value="1"/>
</dbReference>
<protein>
    <recommendedName>
        <fullName evidence="1">DAGKc domain-containing protein</fullName>
    </recommendedName>
</protein>
<dbReference type="InterPro" id="IPR017438">
    <property type="entry name" value="ATP-NAD_kinase_N"/>
</dbReference>
<evidence type="ECO:0000313" key="3">
    <source>
        <dbReference type="Proteomes" id="UP000288805"/>
    </source>
</evidence>
<dbReference type="InterPro" id="IPR037607">
    <property type="entry name" value="DGK"/>
</dbReference>
<evidence type="ECO:0000313" key="2">
    <source>
        <dbReference type="EMBL" id="RVW58431.1"/>
    </source>
</evidence>
<organism evidence="2 3">
    <name type="scientific">Vitis vinifera</name>
    <name type="common">Grape</name>
    <dbReference type="NCBI Taxonomy" id="29760"/>
    <lineage>
        <taxon>Eukaryota</taxon>
        <taxon>Viridiplantae</taxon>
        <taxon>Streptophyta</taxon>
        <taxon>Embryophyta</taxon>
        <taxon>Tracheophyta</taxon>
        <taxon>Spermatophyta</taxon>
        <taxon>Magnoliopsida</taxon>
        <taxon>eudicotyledons</taxon>
        <taxon>Gunneridae</taxon>
        <taxon>Pentapetalae</taxon>
        <taxon>rosids</taxon>
        <taxon>Vitales</taxon>
        <taxon>Vitaceae</taxon>
        <taxon>Viteae</taxon>
        <taxon>Vitis</taxon>
    </lineage>
</organism>
<dbReference type="InterPro" id="IPR001206">
    <property type="entry name" value="Diacylglycerol_kinase_cat_dom"/>
</dbReference>
<dbReference type="Gene3D" id="3.40.50.10330">
    <property type="entry name" value="Probable inorganic polyphosphate/atp-NAD kinase, domain 1"/>
    <property type="match status" value="1"/>
</dbReference>
<accession>A0A438FEP3</accession>
<dbReference type="InterPro" id="IPR016064">
    <property type="entry name" value="NAD/diacylglycerol_kinase_sf"/>
</dbReference>
<dbReference type="Pfam" id="PF00781">
    <property type="entry name" value="DAGK_cat"/>
    <property type="match status" value="1"/>
</dbReference>
<dbReference type="PROSITE" id="PS50146">
    <property type="entry name" value="DAGK"/>
    <property type="match status" value="1"/>
</dbReference>
<proteinExistence type="predicted"/>
<sequence length="126" mass="14277">MINPKDDANQGNDLLLSLRSIFWGPRLVSDISEVVPQLPLDLIRLYFRLRSDSEVVDRVRILVFGGDATTNRVLQAFCDMELHPTPPIGMMPLGTQVNISISLGLDSKPLFYLRKLRDAEEILIDR</sequence>
<evidence type="ECO:0000259" key="1">
    <source>
        <dbReference type="PROSITE" id="PS50146"/>
    </source>
</evidence>
<feature type="domain" description="DAGKc" evidence="1">
    <location>
        <begin position="1"/>
        <end position="126"/>
    </location>
</feature>
<comment type="caution">
    <text evidence="2">The sequence shown here is derived from an EMBL/GenBank/DDBJ whole genome shotgun (WGS) entry which is preliminary data.</text>
</comment>
<dbReference type="EMBL" id="QGNW01000952">
    <property type="protein sequence ID" value="RVW58431.1"/>
    <property type="molecule type" value="Genomic_DNA"/>
</dbReference>
<name>A0A438FEP3_VITVI</name>
<dbReference type="GO" id="GO:0007165">
    <property type="term" value="P:signal transduction"/>
    <property type="evidence" value="ECO:0007669"/>
    <property type="project" value="InterPro"/>
</dbReference>
<gene>
    <name evidence="2" type="ORF">CK203_114991</name>
</gene>
<reference evidence="2 3" key="1">
    <citation type="journal article" date="2018" name="PLoS Genet.">
        <title>Population sequencing reveals clonal diversity and ancestral inbreeding in the grapevine cultivar Chardonnay.</title>
        <authorList>
            <person name="Roach M.J."/>
            <person name="Johnson D.L."/>
            <person name="Bohlmann J."/>
            <person name="van Vuuren H.J."/>
            <person name="Jones S.J."/>
            <person name="Pretorius I.S."/>
            <person name="Schmidt S.A."/>
            <person name="Borneman A.R."/>
        </authorList>
    </citation>
    <scope>NUCLEOTIDE SEQUENCE [LARGE SCALE GENOMIC DNA]</scope>
    <source>
        <strain evidence="3">cv. Chardonnay</strain>
        <tissue evidence="2">Leaf</tissue>
    </source>
</reference>
<dbReference type="PANTHER" id="PTHR11255">
    <property type="entry name" value="DIACYLGLYCEROL KINASE"/>
    <property type="match status" value="1"/>
</dbReference>
<dbReference type="AlphaFoldDB" id="A0A438FEP3"/>